<sequence length="70" mass="7867">MVCTGASADIRQELQSLTEHLVIDGGGQLPSGGQIYLPVIIEDFYARQEYQPAWRDSDQAQRMLDLLRDS</sequence>
<protein>
    <submittedName>
        <fullName evidence="1">Uncharacterized protein</fullName>
    </submittedName>
</protein>
<organism evidence="1 2">
    <name type="scientific">Halioglobus japonicus</name>
    <dbReference type="NCBI Taxonomy" id="930805"/>
    <lineage>
        <taxon>Bacteria</taxon>
        <taxon>Pseudomonadati</taxon>
        <taxon>Pseudomonadota</taxon>
        <taxon>Gammaproteobacteria</taxon>
        <taxon>Cellvibrionales</taxon>
        <taxon>Halieaceae</taxon>
        <taxon>Halioglobus</taxon>
    </lineage>
</organism>
<name>A0AAP8SMY7_9GAMM</name>
<proteinExistence type="predicted"/>
<accession>A0AAP8SMY7</accession>
<evidence type="ECO:0000313" key="2">
    <source>
        <dbReference type="Proteomes" id="UP000235162"/>
    </source>
</evidence>
<comment type="caution">
    <text evidence="1">The sequence shown here is derived from an EMBL/GenBank/DDBJ whole genome shotgun (WGS) entry which is preliminary data.</text>
</comment>
<evidence type="ECO:0000313" key="1">
    <source>
        <dbReference type="EMBL" id="PLW85518.1"/>
    </source>
</evidence>
<dbReference type="KEGG" id="hja:BST95_04370"/>
<reference evidence="1 2" key="1">
    <citation type="submission" date="2018-01" db="EMBL/GenBank/DDBJ databases">
        <title>The draft genome sequence of Halioglobus japonicus S1-36.</title>
        <authorList>
            <person name="Du Z.-J."/>
            <person name="Shi M.-J."/>
        </authorList>
    </citation>
    <scope>NUCLEOTIDE SEQUENCE [LARGE SCALE GENOMIC DNA]</scope>
    <source>
        <strain evidence="1 2">S1-36</strain>
    </source>
</reference>
<dbReference type="AlphaFoldDB" id="A0AAP8SMY7"/>
<gene>
    <name evidence="1" type="ORF">C0029_12930</name>
</gene>
<dbReference type="Proteomes" id="UP000235162">
    <property type="component" value="Unassembled WGS sequence"/>
</dbReference>
<keyword evidence="2" id="KW-1185">Reference proteome</keyword>
<dbReference type="EMBL" id="PKUR01000003">
    <property type="protein sequence ID" value="PLW85518.1"/>
    <property type="molecule type" value="Genomic_DNA"/>
</dbReference>